<protein>
    <recommendedName>
        <fullName evidence="7">MFS transporter</fullName>
    </recommendedName>
</protein>
<dbReference type="PANTHER" id="PTHR23526">
    <property type="entry name" value="INTEGRAL MEMBRANE TRANSPORT PROTEIN-RELATED"/>
    <property type="match status" value="1"/>
</dbReference>
<dbReference type="InterPro" id="IPR052528">
    <property type="entry name" value="Sugar_transport-like"/>
</dbReference>
<feature type="transmembrane region" description="Helical" evidence="4">
    <location>
        <begin position="183"/>
        <end position="205"/>
    </location>
</feature>
<organism evidence="5 6">
    <name type="scientific">Thermospira aquatica</name>
    <dbReference type="NCBI Taxonomy" id="2828656"/>
    <lineage>
        <taxon>Bacteria</taxon>
        <taxon>Pseudomonadati</taxon>
        <taxon>Spirochaetota</taxon>
        <taxon>Spirochaetia</taxon>
        <taxon>Brevinematales</taxon>
        <taxon>Thermospiraceae</taxon>
        <taxon>Thermospira</taxon>
    </lineage>
</organism>
<dbReference type="SUPFAM" id="SSF103473">
    <property type="entry name" value="MFS general substrate transporter"/>
    <property type="match status" value="1"/>
</dbReference>
<evidence type="ECO:0008006" key="7">
    <source>
        <dbReference type="Google" id="ProtNLM"/>
    </source>
</evidence>
<keyword evidence="6" id="KW-1185">Reference proteome</keyword>
<dbReference type="Gene3D" id="1.20.1250.20">
    <property type="entry name" value="MFS general substrate transporter like domains"/>
    <property type="match status" value="1"/>
</dbReference>
<dbReference type="EMBL" id="CP073355">
    <property type="protein sequence ID" value="URA09644.1"/>
    <property type="molecule type" value="Genomic_DNA"/>
</dbReference>
<evidence type="ECO:0000256" key="2">
    <source>
        <dbReference type="ARBA" id="ARBA00022989"/>
    </source>
</evidence>
<evidence type="ECO:0000313" key="6">
    <source>
        <dbReference type="Proteomes" id="UP001056539"/>
    </source>
</evidence>
<dbReference type="AlphaFoldDB" id="A0AAX3BBL0"/>
<dbReference type="RefSeq" id="WP_271434781.1">
    <property type="nucleotide sequence ID" value="NZ_CP073355.1"/>
</dbReference>
<feature type="transmembrane region" description="Helical" evidence="4">
    <location>
        <begin position="87"/>
        <end position="108"/>
    </location>
</feature>
<dbReference type="Pfam" id="PF07690">
    <property type="entry name" value="MFS_1"/>
    <property type="match status" value="1"/>
</dbReference>
<evidence type="ECO:0000256" key="3">
    <source>
        <dbReference type="ARBA" id="ARBA00023136"/>
    </source>
</evidence>
<reference evidence="5" key="1">
    <citation type="submission" date="2021-04" db="EMBL/GenBank/DDBJ databases">
        <authorList>
            <person name="Postec A."/>
        </authorList>
    </citation>
    <scope>NUCLEOTIDE SEQUENCE</scope>
    <source>
        <strain evidence="5">F1F22</strain>
    </source>
</reference>
<dbReference type="Proteomes" id="UP001056539">
    <property type="component" value="Chromosome"/>
</dbReference>
<evidence type="ECO:0000256" key="4">
    <source>
        <dbReference type="SAM" id="Phobius"/>
    </source>
</evidence>
<keyword evidence="3 4" id="KW-0472">Membrane</keyword>
<feature type="transmembrane region" description="Helical" evidence="4">
    <location>
        <begin position="54"/>
        <end position="75"/>
    </location>
</feature>
<keyword evidence="2 4" id="KW-1133">Transmembrane helix</keyword>
<dbReference type="GO" id="GO:0022857">
    <property type="term" value="F:transmembrane transporter activity"/>
    <property type="evidence" value="ECO:0007669"/>
    <property type="project" value="InterPro"/>
</dbReference>
<dbReference type="InterPro" id="IPR036259">
    <property type="entry name" value="MFS_trans_sf"/>
</dbReference>
<dbReference type="InterPro" id="IPR011701">
    <property type="entry name" value="MFS"/>
</dbReference>
<proteinExistence type="predicted"/>
<gene>
    <name evidence="5" type="ORF">KDW03_09140</name>
</gene>
<keyword evidence="1 4" id="KW-0812">Transmembrane</keyword>
<evidence type="ECO:0000313" key="5">
    <source>
        <dbReference type="EMBL" id="URA09644.1"/>
    </source>
</evidence>
<dbReference type="PANTHER" id="PTHR23526:SF2">
    <property type="entry name" value="MAJOR FACILITATOR SUPERFAMILY (MFS) PROFILE DOMAIN-CONTAINING PROTEIN"/>
    <property type="match status" value="1"/>
</dbReference>
<sequence length="246" mass="27634">MELTKPLSSSRAKKKGLSSSLRASVIDGCFYTMMVGFGESFFGAYVVALQASHFVIGLIGSLPQTMGSLTQLLSIQAVRFFKSRKRMVSTLVLFQAFFYIPITLGMLLPRSYGIALILLSVTLYFTLGMIVVPAWIEWMGYLVPEKLRGRYYGIRNSITGFFSLFSFLIGGLILQFMDQQNLVWFGYGILFGLAFVSRLFSYWYLLQVDDAKAPPPPPLLSASSQHRRILKNLPKSPFFGYLMSVS</sequence>
<feature type="transmembrane region" description="Helical" evidence="4">
    <location>
        <begin position="157"/>
        <end position="177"/>
    </location>
</feature>
<evidence type="ECO:0000256" key="1">
    <source>
        <dbReference type="ARBA" id="ARBA00022692"/>
    </source>
</evidence>
<dbReference type="KEGG" id="taqu:KDW03_09140"/>
<feature type="transmembrane region" description="Helical" evidence="4">
    <location>
        <begin position="114"/>
        <end position="136"/>
    </location>
</feature>
<feature type="transmembrane region" description="Helical" evidence="4">
    <location>
        <begin position="21"/>
        <end position="48"/>
    </location>
</feature>
<accession>A0AAX3BBL0</accession>
<name>A0AAX3BBL0_9SPIR</name>
<reference evidence="5" key="2">
    <citation type="submission" date="2022-06" db="EMBL/GenBank/DDBJ databases">
        <title>Thermospira aquatica gen. nov., sp. nov.</title>
        <authorList>
            <person name="Ben Ali Gam Z."/>
            <person name="Labat M."/>
        </authorList>
    </citation>
    <scope>NUCLEOTIDE SEQUENCE</scope>
    <source>
        <strain evidence="5">F1F22</strain>
    </source>
</reference>